<reference evidence="1 2" key="1">
    <citation type="submission" date="2019-07" db="EMBL/GenBank/DDBJ databases">
        <title>Whole genome shotgun sequence of Microvirga aerophila NBRC 106136.</title>
        <authorList>
            <person name="Hosoyama A."/>
            <person name="Uohara A."/>
            <person name="Ohji S."/>
            <person name="Ichikawa N."/>
        </authorList>
    </citation>
    <scope>NUCLEOTIDE SEQUENCE [LARGE SCALE GENOMIC DNA]</scope>
    <source>
        <strain evidence="1 2">NBRC 106136</strain>
    </source>
</reference>
<dbReference type="EMBL" id="BJYU01000259">
    <property type="protein sequence ID" value="GEO18853.1"/>
    <property type="molecule type" value="Genomic_DNA"/>
</dbReference>
<sequence length="78" mass="8533">MRFERNGFSISASSKENVMFDTSMHIDTGASAVRACDLYWLLPVIGTSLNERKTVVVYIGTNGLLVGSVDPSANLDRH</sequence>
<dbReference type="AlphaFoldDB" id="A0A512C3R8"/>
<name>A0A512C3R8_9HYPH</name>
<keyword evidence="2" id="KW-1185">Reference proteome</keyword>
<dbReference type="Proteomes" id="UP000321085">
    <property type="component" value="Unassembled WGS sequence"/>
</dbReference>
<accession>A0A512C3R8</accession>
<evidence type="ECO:0000313" key="2">
    <source>
        <dbReference type="Proteomes" id="UP000321085"/>
    </source>
</evidence>
<comment type="caution">
    <text evidence="1">The sequence shown here is derived from an EMBL/GenBank/DDBJ whole genome shotgun (WGS) entry which is preliminary data.</text>
</comment>
<gene>
    <name evidence="1" type="ORF">MAE02_65490</name>
</gene>
<proteinExistence type="predicted"/>
<organism evidence="1 2">
    <name type="scientific">Microvirga aerophila</name>
    <dbReference type="NCBI Taxonomy" id="670291"/>
    <lineage>
        <taxon>Bacteria</taxon>
        <taxon>Pseudomonadati</taxon>
        <taxon>Pseudomonadota</taxon>
        <taxon>Alphaproteobacteria</taxon>
        <taxon>Hyphomicrobiales</taxon>
        <taxon>Methylobacteriaceae</taxon>
        <taxon>Microvirga</taxon>
    </lineage>
</organism>
<evidence type="ECO:0000313" key="1">
    <source>
        <dbReference type="EMBL" id="GEO18853.1"/>
    </source>
</evidence>
<protein>
    <submittedName>
        <fullName evidence="1">Uncharacterized protein</fullName>
    </submittedName>
</protein>